<evidence type="ECO:0000256" key="1">
    <source>
        <dbReference type="ARBA" id="ARBA00010443"/>
    </source>
</evidence>
<dbReference type="OrthoDB" id="9803871at2"/>
<dbReference type="InterPro" id="IPR011004">
    <property type="entry name" value="Trimer_LpxA-like_sf"/>
</dbReference>
<evidence type="ECO:0000256" key="2">
    <source>
        <dbReference type="ARBA" id="ARBA00023056"/>
    </source>
</evidence>
<dbReference type="InterPro" id="IPR011831">
    <property type="entry name" value="ADP-Glc_PPase"/>
</dbReference>
<dbReference type="SUPFAM" id="SSF53448">
    <property type="entry name" value="Nucleotide-diphospho-sugar transferases"/>
    <property type="match status" value="1"/>
</dbReference>
<evidence type="ECO:0000313" key="5">
    <source>
        <dbReference type="EMBL" id="KHS56361.1"/>
    </source>
</evidence>
<dbReference type="EMBL" id="JWHR01000113">
    <property type="protein sequence ID" value="KHS56361.1"/>
    <property type="molecule type" value="Genomic_DNA"/>
</dbReference>
<dbReference type="CDD" id="cd02508">
    <property type="entry name" value="ADP_Glucose_PP"/>
    <property type="match status" value="1"/>
</dbReference>
<feature type="domain" description="Nucleotidyl transferase" evidence="3">
    <location>
        <begin position="32"/>
        <end position="181"/>
    </location>
</feature>
<evidence type="ECO:0000259" key="4">
    <source>
        <dbReference type="Pfam" id="PF24894"/>
    </source>
</evidence>
<dbReference type="InterPro" id="IPR005835">
    <property type="entry name" value="NTP_transferase_dom"/>
</dbReference>
<dbReference type="Pfam" id="PF00483">
    <property type="entry name" value="NTP_transferase"/>
    <property type="match status" value="1"/>
</dbReference>
<dbReference type="RefSeq" id="WP_039680519.1">
    <property type="nucleotide sequence ID" value="NZ_JAWGXO010000008.1"/>
</dbReference>
<dbReference type="Proteomes" id="UP000031189">
    <property type="component" value="Unassembled WGS sequence"/>
</dbReference>
<dbReference type="GO" id="GO:0005978">
    <property type="term" value="P:glycogen biosynthetic process"/>
    <property type="evidence" value="ECO:0007669"/>
    <property type="project" value="UniProtKB-KW"/>
</dbReference>
<dbReference type="PANTHER" id="PTHR43523:SF6">
    <property type="entry name" value="GLYCOGEN BIOSYNTHESIS PROTEIN GLGD"/>
    <property type="match status" value="1"/>
</dbReference>
<dbReference type="PANTHER" id="PTHR43523">
    <property type="entry name" value="GLUCOSE-1-PHOSPHATE ADENYLYLTRANSFERASE-RELATED"/>
    <property type="match status" value="1"/>
</dbReference>
<keyword evidence="5" id="KW-0548">Nucleotidyltransferase</keyword>
<dbReference type="SUPFAM" id="SSF51161">
    <property type="entry name" value="Trimeric LpxA-like enzymes"/>
    <property type="match status" value="1"/>
</dbReference>
<comment type="caution">
    <text evidence="5">The sequence shown here is derived from an EMBL/GenBank/DDBJ whole genome shotgun (WGS) entry which is preliminary data.</text>
</comment>
<accession>A0A0B3VHT5</accession>
<gene>
    <name evidence="5" type="ORF">QX51_14005</name>
</gene>
<evidence type="ECO:0000259" key="3">
    <source>
        <dbReference type="Pfam" id="PF00483"/>
    </source>
</evidence>
<dbReference type="Pfam" id="PF24894">
    <property type="entry name" value="Hexapep_GlmU"/>
    <property type="match status" value="1"/>
</dbReference>
<dbReference type="NCBIfam" id="TIGR02092">
    <property type="entry name" value="glgD"/>
    <property type="match status" value="1"/>
</dbReference>
<keyword evidence="2" id="KW-0320">Glycogen biosynthesis</keyword>
<name>A0A0B3VHT5_9FIRM</name>
<keyword evidence="5" id="KW-0808">Transferase</keyword>
<dbReference type="Gene3D" id="3.90.550.10">
    <property type="entry name" value="Spore Coat Polysaccharide Biosynthesis Protein SpsA, Chain A"/>
    <property type="match status" value="1"/>
</dbReference>
<dbReference type="AlphaFoldDB" id="A0A0B3VHT5"/>
<keyword evidence="6" id="KW-1185">Reference proteome</keyword>
<dbReference type="GO" id="GO:0008878">
    <property type="term" value="F:glucose-1-phosphate adenylyltransferase activity"/>
    <property type="evidence" value="ECO:0007669"/>
    <property type="project" value="InterPro"/>
</dbReference>
<protein>
    <submittedName>
        <fullName evidence="5">Glucose-1-phosphate adenylyltransferase</fullName>
    </submittedName>
</protein>
<dbReference type="InterPro" id="IPR029044">
    <property type="entry name" value="Nucleotide-diphossugar_trans"/>
</dbReference>
<dbReference type="InterPro" id="IPR056818">
    <property type="entry name" value="GlmU/GlgC-like_hexapep"/>
</dbReference>
<feature type="domain" description="Glucose-1-phosphate adenylyltransferase/Bifunctional protein GlmU-like C-terminal hexapeptide" evidence="4">
    <location>
        <begin position="291"/>
        <end position="360"/>
    </location>
</feature>
<sequence>MKNQCMGLINLDKKGNPNINILNYARPLTSTPIAGRYRIIDFVLSNMVNSGITNVGIYAKEKYRSLTDHLGSGKDWDLSRKKGGLYIFSPENTKYNNNYGFRTGDIYSILANIDYIEKSKEEYILIAPGYMLCSMDYKEALKYHKQSKNDITVIYKHITNADEDFLGCMTLNMDSNNRVLNIGGNIGAFPSANISMETYIMKRTDFIKCIYKIASLGTHSYFEDYIKREISNIQVGGYEFNNYLKCINSIQSYAQASKEMLRHDVAAELFNSERKIFTKDKSQAPTIYMKNANVKNSFVATGCKIDGTVENCTLFRKVEVGKGAIVRNCVIMQNCKIEPGVVLENVIFDKNITISKGKELKGDKDYPMVIEKNQKL</sequence>
<dbReference type="Gene3D" id="2.160.10.10">
    <property type="entry name" value="Hexapeptide repeat proteins"/>
    <property type="match status" value="1"/>
</dbReference>
<dbReference type="CDD" id="cd04651">
    <property type="entry name" value="LbH_G1P_AT_C"/>
    <property type="match status" value="1"/>
</dbReference>
<organism evidence="5 6">
    <name type="scientific">Terrisporobacter othiniensis</name>
    <dbReference type="NCBI Taxonomy" id="1577792"/>
    <lineage>
        <taxon>Bacteria</taxon>
        <taxon>Bacillati</taxon>
        <taxon>Bacillota</taxon>
        <taxon>Clostridia</taxon>
        <taxon>Peptostreptococcales</taxon>
        <taxon>Peptostreptococcaceae</taxon>
        <taxon>Terrisporobacter</taxon>
    </lineage>
</organism>
<dbReference type="InterPro" id="IPR011832">
    <property type="entry name" value="GlgDAde_trans"/>
</dbReference>
<evidence type="ECO:0000313" key="6">
    <source>
        <dbReference type="Proteomes" id="UP000031189"/>
    </source>
</evidence>
<reference evidence="5 6" key="1">
    <citation type="submission" date="2014-12" db="EMBL/GenBank/DDBJ databases">
        <title>Draft genome sequence of Terrisporobacter sp. 08-306576, isolated from the blood culture of a bacteremia patient.</title>
        <authorList>
            <person name="Lund L.C."/>
            <person name="Sydenham T.V."/>
            <person name="Hogh S.V."/>
            <person name="Skov M.N."/>
            <person name="Kemp M."/>
            <person name="Justesen U.S."/>
        </authorList>
    </citation>
    <scope>NUCLEOTIDE SEQUENCE [LARGE SCALE GENOMIC DNA]</scope>
    <source>
        <strain evidence="5 6">08-306576</strain>
    </source>
</reference>
<proteinExistence type="inferred from homology"/>
<dbReference type="STRING" id="1577792.QX51_14005"/>
<comment type="similarity">
    <text evidence="1">Belongs to the bacterial/plant glucose-1-phosphate adenylyltransferase family.</text>
</comment>